<proteinExistence type="predicted"/>
<reference evidence="2 3" key="1">
    <citation type="submission" date="2019-08" db="EMBL/GenBank/DDBJ databases">
        <title>In-depth cultivation of the pig gut microbiome towards novel bacterial diversity and tailored functional studies.</title>
        <authorList>
            <person name="Wylensek D."/>
            <person name="Hitch T.C.A."/>
            <person name="Clavel T."/>
        </authorList>
    </citation>
    <scope>NUCLEOTIDE SEQUENCE [LARGE SCALE GENOMIC DNA]</scope>
    <source>
        <strain evidence="2 3">LKV-178-WT-2G</strain>
    </source>
</reference>
<dbReference type="Pfam" id="PF12706">
    <property type="entry name" value="Lactamase_B_2"/>
    <property type="match status" value="1"/>
</dbReference>
<evidence type="ECO:0000259" key="1">
    <source>
        <dbReference type="SMART" id="SM00849"/>
    </source>
</evidence>
<accession>A0A7X2N299</accession>
<sequence>MKVDLICSGSKGNCCLIRNQDTQIVIDCGSTKKYLMDHFKLAGAKIKDTNALLITHAHSDHISQIKLFEGLPVYTYCDLDVDHKSIQPFEVFSIGSFTIRVIPVSHDAYHTVGFVIQSGNEKLVYITDTGYISNKIAPYLKGATYYIFESNHDMDCLMKSKRPLFLKQRISSDIGHMNNVDASRWLTSLVSNQTKEVVLAHISSDCNKTELAKQTLIDTCIERNVPVTFRIQAMEQRSWYSFGEN</sequence>
<feature type="domain" description="Metallo-beta-lactamase" evidence="1">
    <location>
        <begin position="11"/>
        <end position="169"/>
    </location>
</feature>
<name>A0A7X2N299_9FIRM</name>
<dbReference type="GO" id="GO:0016787">
    <property type="term" value="F:hydrolase activity"/>
    <property type="evidence" value="ECO:0007669"/>
    <property type="project" value="UniProtKB-KW"/>
</dbReference>
<dbReference type="RefSeq" id="WP_154459633.1">
    <property type="nucleotide sequence ID" value="NZ_JAQYTQ010000055.1"/>
</dbReference>
<evidence type="ECO:0000313" key="2">
    <source>
        <dbReference type="EMBL" id="MSS01165.1"/>
    </source>
</evidence>
<organism evidence="2 3">
    <name type="scientific">Floccifex porci</name>
    <dbReference type="NCBI Taxonomy" id="2606629"/>
    <lineage>
        <taxon>Bacteria</taxon>
        <taxon>Bacillati</taxon>
        <taxon>Bacillota</taxon>
        <taxon>Erysipelotrichia</taxon>
        <taxon>Erysipelotrichales</taxon>
        <taxon>Erysipelotrichaceae</taxon>
        <taxon>Floccifex</taxon>
    </lineage>
</organism>
<keyword evidence="2" id="KW-0378">Hydrolase</keyword>
<evidence type="ECO:0000313" key="3">
    <source>
        <dbReference type="Proteomes" id="UP000470082"/>
    </source>
</evidence>
<gene>
    <name evidence="2" type="ORF">FYJ50_03435</name>
</gene>
<dbReference type="InterPro" id="IPR036866">
    <property type="entry name" value="RibonucZ/Hydroxyglut_hydro"/>
</dbReference>
<dbReference type="InterPro" id="IPR001279">
    <property type="entry name" value="Metallo-B-lactamas"/>
</dbReference>
<dbReference type="Gene3D" id="3.60.15.10">
    <property type="entry name" value="Ribonuclease Z/Hydroxyacylglutathione hydrolase-like"/>
    <property type="match status" value="2"/>
</dbReference>
<dbReference type="AlphaFoldDB" id="A0A7X2N299"/>
<protein>
    <submittedName>
        <fullName evidence="2">MBL fold metallo-hydrolase</fullName>
    </submittedName>
</protein>
<dbReference type="InterPro" id="IPR052533">
    <property type="entry name" value="WalJ/YycJ-like"/>
</dbReference>
<dbReference type="PANTHER" id="PTHR47619:SF1">
    <property type="entry name" value="EXODEOXYRIBONUCLEASE WALJ"/>
    <property type="match status" value="1"/>
</dbReference>
<dbReference type="SUPFAM" id="SSF56281">
    <property type="entry name" value="Metallo-hydrolase/oxidoreductase"/>
    <property type="match status" value="1"/>
</dbReference>
<dbReference type="Proteomes" id="UP000470082">
    <property type="component" value="Unassembled WGS sequence"/>
</dbReference>
<dbReference type="SMART" id="SM00849">
    <property type="entry name" value="Lactamase_B"/>
    <property type="match status" value="1"/>
</dbReference>
<comment type="caution">
    <text evidence="2">The sequence shown here is derived from an EMBL/GenBank/DDBJ whole genome shotgun (WGS) entry which is preliminary data.</text>
</comment>
<keyword evidence="3" id="KW-1185">Reference proteome</keyword>
<dbReference type="EMBL" id="VUMM01000004">
    <property type="protein sequence ID" value="MSS01165.1"/>
    <property type="molecule type" value="Genomic_DNA"/>
</dbReference>
<dbReference type="PANTHER" id="PTHR47619">
    <property type="entry name" value="METALLO-HYDROLASE YYCJ-RELATED"/>
    <property type="match status" value="1"/>
</dbReference>